<feature type="domain" description="DUF7946" evidence="1">
    <location>
        <begin position="13"/>
        <end position="193"/>
    </location>
</feature>
<dbReference type="Proteomes" id="UP001575105">
    <property type="component" value="Unassembled WGS sequence"/>
</dbReference>
<dbReference type="Pfam" id="PF25678">
    <property type="entry name" value="DUF7946"/>
    <property type="match status" value="1"/>
</dbReference>
<dbReference type="EMBL" id="JBGUBD010000007">
    <property type="protein sequence ID" value="MFA9479223.1"/>
    <property type="molecule type" value="Genomic_DNA"/>
</dbReference>
<evidence type="ECO:0000259" key="1">
    <source>
        <dbReference type="Pfam" id="PF25678"/>
    </source>
</evidence>
<gene>
    <name evidence="2" type="ORF">ACERK3_13105</name>
</gene>
<keyword evidence="3" id="KW-1185">Reference proteome</keyword>
<protein>
    <recommendedName>
        <fullName evidence="1">DUF7946 domain-containing protein</fullName>
    </recommendedName>
</protein>
<dbReference type="InterPro" id="IPR057706">
    <property type="entry name" value="DUF7946"/>
</dbReference>
<proteinExistence type="predicted"/>
<comment type="caution">
    <text evidence="2">The sequence shown here is derived from an EMBL/GenBank/DDBJ whole genome shotgun (WGS) entry which is preliminary data.</text>
</comment>
<evidence type="ECO:0000313" key="3">
    <source>
        <dbReference type="Proteomes" id="UP001575105"/>
    </source>
</evidence>
<dbReference type="RefSeq" id="WP_425346147.1">
    <property type="nucleotide sequence ID" value="NZ_JBGUBD010000007.1"/>
</dbReference>
<name>A0ABV4U8A5_9BACT</name>
<accession>A0ABV4U8A5</accession>
<sequence>MMTEENVREDRIHIRFEGGLADQNRIPVQEFITSLDGWHDFLDLSTTAFLTGRLTTDRLPSDRRVRYEIQTVREGSVEVILETVGLWAAQGIVGGGAAGITFATGRALWRWRHALFNRQVQSHRDDATIEEAAAALAHMAREHQIAVGDEDDPADYVERIDATMKRAVRPVTQSVTHVSMRGELGTEIITAASSQKRALDNDYSSVKQPERVGDFEAREVIFRRINIESGSASVTFVDPHDEDEVGIKRCWIIDANLRTKRDPYTGSMHKRSPLQVLARKKVLNSETGAVRWEVTADQDEAGRHLFNRE</sequence>
<reference evidence="2 3" key="1">
    <citation type="submission" date="2024-08" db="EMBL/GenBank/DDBJ databases">
        <title>Whole-genome sequencing of halo(alkali)philic microorganisms from hypersaline lakes.</title>
        <authorList>
            <person name="Sorokin D.Y."/>
            <person name="Merkel A.Y."/>
            <person name="Messina E."/>
            <person name="Yakimov M."/>
        </authorList>
    </citation>
    <scope>NUCLEOTIDE SEQUENCE [LARGE SCALE GENOMIC DNA]</scope>
    <source>
        <strain evidence="2 3">AB-hyl4</strain>
    </source>
</reference>
<evidence type="ECO:0000313" key="2">
    <source>
        <dbReference type="EMBL" id="MFA9479223.1"/>
    </source>
</evidence>
<organism evidence="2 3">
    <name type="scientific">Natronomicrosphaera hydrolytica</name>
    <dbReference type="NCBI Taxonomy" id="3242702"/>
    <lineage>
        <taxon>Bacteria</taxon>
        <taxon>Pseudomonadati</taxon>
        <taxon>Planctomycetota</taxon>
        <taxon>Phycisphaerae</taxon>
        <taxon>Phycisphaerales</taxon>
        <taxon>Phycisphaeraceae</taxon>
        <taxon>Natronomicrosphaera</taxon>
    </lineage>
</organism>